<sequence>MDVWAKLNLKGQTRIAVLGAPPSFEPALAALDGVQVEREAVAPLAFALAFAERRSQLDAAARDLAGKAEGDAILWFAYPKRSSRRYACDFDRDHGWEVLREAGWDSVRMVALDEDWSALRFRRKAFIRKAGG</sequence>
<gene>
    <name evidence="1" type="ORF">METESE_17620</name>
</gene>
<dbReference type="AlphaFoldDB" id="A0AA48KC53"/>
<protein>
    <recommendedName>
        <fullName evidence="3">DUF3052 family protein</fullName>
    </recommendedName>
</protein>
<keyword evidence="2" id="KW-1185">Reference proteome</keyword>
<proteinExistence type="predicted"/>
<dbReference type="Proteomes" id="UP001228113">
    <property type="component" value="Chromosome"/>
</dbReference>
<reference evidence="1" key="1">
    <citation type="journal article" date="2023" name="Int. J. Syst. Evol. Microbiol.">
        <title>Mesoterricola silvestris gen. nov., sp. nov., Mesoterricola sediminis sp. nov., Geothrix oryzae sp. nov., Geothrix edaphica sp. nov., Geothrix rubra sp. nov., and Geothrix limicola sp. nov., six novel members of Acidobacteriota isolated from soils.</title>
        <authorList>
            <person name="Itoh H."/>
            <person name="Sugisawa Y."/>
            <person name="Mise K."/>
            <person name="Xu Z."/>
            <person name="Kuniyasu M."/>
            <person name="Ushijima N."/>
            <person name="Kawano K."/>
            <person name="Kobayashi E."/>
            <person name="Shiratori Y."/>
            <person name="Masuda Y."/>
            <person name="Senoo K."/>
        </authorList>
    </citation>
    <scope>NUCLEOTIDE SEQUENCE</scope>
    <source>
        <strain evidence="1">W786</strain>
    </source>
</reference>
<evidence type="ECO:0000313" key="2">
    <source>
        <dbReference type="Proteomes" id="UP001228113"/>
    </source>
</evidence>
<dbReference type="KEGG" id="msea:METESE_17620"/>
<name>A0AA48KC53_9BACT</name>
<dbReference type="EMBL" id="AP027081">
    <property type="protein sequence ID" value="BDU76804.1"/>
    <property type="molecule type" value="Genomic_DNA"/>
</dbReference>
<accession>A0AA48KC53</accession>
<evidence type="ECO:0008006" key="3">
    <source>
        <dbReference type="Google" id="ProtNLM"/>
    </source>
</evidence>
<dbReference type="RefSeq" id="WP_316411526.1">
    <property type="nucleotide sequence ID" value="NZ_AP027081.1"/>
</dbReference>
<organism evidence="1 2">
    <name type="scientific">Mesoterricola sediminis</name>
    <dbReference type="NCBI Taxonomy" id="2927980"/>
    <lineage>
        <taxon>Bacteria</taxon>
        <taxon>Pseudomonadati</taxon>
        <taxon>Acidobacteriota</taxon>
        <taxon>Holophagae</taxon>
        <taxon>Holophagales</taxon>
        <taxon>Holophagaceae</taxon>
        <taxon>Mesoterricola</taxon>
    </lineage>
</organism>
<evidence type="ECO:0000313" key="1">
    <source>
        <dbReference type="EMBL" id="BDU76804.1"/>
    </source>
</evidence>